<gene>
    <name evidence="2" type="ORF">BRM3_10080</name>
</gene>
<dbReference type="Pfam" id="PF10739">
    <property type="entry name" value="DUF2550"/>
    <property type="match status" value="1"/>
</dbReference>
<evidence type="ECO:0000256" key="1">
    <source>
        <dbReference type="SAM" id="Phobius"/>
    </source>
</evidence>
<sequence>MHLNVPITLVVVGTFVVLLALVYLARQFLVSRRQGSFECTLWRRAITGREGWQLGLMRYRTDRLRWYRAFSLGLRPEVTIRRDEIADIDRGPVVPGAGGADAYVVLDLLLTDGRTRRMLMARSSSAGLLAWLEAAPAGYVITGAD</sequence>
<keyword evidence="1" id="KW-1133">Transmembrane helix</keyword>
<dbReference type="EMBL" id="CP107020">
    <property type="protein sequence ID" value="UYG15980.1"/>
    <property type="molecule type" value="Genomic_DNA"/>
</dbReference>
<name>A0ABY6FYG3_9MICO</name>
<keyword evidence="1" id="KW-0472">Membrane</keyword>
<accession>A0ABY6FYG3</accession>
<evidence type="ECO:0000313" key="2">
    <source>
        <dbReference type="EMBL" id="UYG15980.1"/>
    </source>
</evidence>
<dbReference type="Proteomes" id="UP001164305">
    <property type="component" value="Chromosome"/>
</dbReference>
<organism evidence="2 3">
    <name type="scientific">Brachybacterium huguangmaarense</name>
    <dbReference type="NCBI Taxonomy" id="1652028"/>
    <lineage>
        <taxon>Bacteria</taxon>
        <taxon>Bacillati</taxon>
        <taxon>Actinomycetota</taxon>
        <taxon>Actinomycetes</taxon>
        <taxon>Micrococcales</taxon>
        <taxon>Dermabacteraceae</taxon>
        <taxon>Brachybacterium</taxon>
    </lineage>
</organism>
<feature type="transmembrane region" description="Helical" evidence="1">
    <location>
        <begin position="6"/>
        <end position="25"/>
    </location>
</feature>
<dbReference type="InterPro" id="IPR019675">
    <property type="entry name" value="DUF2550"/>
</dbReference>
<reference evidence="2" key="1">
    <citation type="submission" date="2022-10" db="EMBL/GenBank/DDBJ databases">
        <title>Whole-Genome Sequencing of Brachybacterium huguangmaarense BRM-3, Isolated from Betula schmidtii.</title>
        <authorList>
            <person name="Haam D."/>
        </authorList>
    </citation>
    <scope>NUCLEOTIDE SEQUENCE</scope>
    <source>
        <strain evidence="2">BRM-3</strain>
    </source>
</reference>
<evidence type="ECO:0000313" key="3">
    <source>
        <dbReference type="Proteomes" id="UP001164305"/>
    </source>
</evidence>
<keyword evidence="3" id="KW-1185">Reference proteome</keyword>
<protein>
    <submittedName>
        <fullName evidence="2">DUF2550 domain-containing protein</fullName>
    </submittedName>
</protein>
<dbReference type="RefSeq" id="WP_263593193.1">
    <property type="nucleotide sequence ID" value="NZ_CP107020.1"/>
</dbReference>
<keyword evidence="1" id="KW-0812">Transmembrane</keyword>
<proteinExistence type="predicted"/>